<comment type="caution">
    <text evidence="3">The sequence shown here is derived from an EMBL/GenBank/DDBJ whole genome shotgun (WGS) entry which is preliminary data.</text>
</comment>
<evidence type="ECO:0000313" key="4">
    <source>
        <dbReference type="Proteomes" id="UP000789375"/>
    </source>
</evidence>
<proteinExistence type="predicted"/>
<dbReference type="Gene3D" id="1.20.58.120">
    <property type="entry name" value="BAG domain"/>
    <property type="match status" value="1"/>
</dbReference>
<dbReference type="GO" id="GO:0051087">
    <property type="term" value="F:protein-folding chaperone binding"/>
    <property type="evidence" value="ECO:0007669"/>
    <property type="project" value="InterPro"/>
</dbReference>
<dbReference type="AlphaFoldDB" id="A0A9N8WGX1"/>
<evidence type="ECO:0000256" key="1">
    <source>
        <dbReference type="SAM" id="MobiDB-lite"/>
    </source>
</evidence>
<sequence>MVAYHYPYYEPRISPFYTRRFYQPTQNSFPCSFYNYNSNPLCNHLEPYTPQNYSVDDDEERRLLQERLKQKEQWKRFYDHNARDQQRTQRPNTSNYEPGKSFKIKINGGEEQTKSTIDKSQAALKIFNFIKRQTEKKRICQILNKLHELHTIEDELKEIQKSKHIGTLTFDKEHERQVLPISIENKRFLEYEDKITKLLDKLDRVQSGGADLIRQRRKLDVTFAQTLIEELDKEKESQWKSFGENHDDADENSTAIENSEIDTPVKEVNEESEVIVTASPNEVVNDDGSSVPMDILPVIIE</sequence>
<evidence type="ECO:0000259" key="2">
    <source>
        <dbReference type="Pfam" id="PF02179"/>
    </source>
</evidence>
<feature type="region of interest" description="Disordered" evidence="1">
    <location>
        <begin position="79"/>
        <end position="110"/>
    </location>
</feature>
<dbReference type="InterPro" id="IPR003103">
    <property type="entry name" value="BAG_domain"/>
</dbReference>
<accession>A0A9N8WGX1</accession>
<keyword evidence="4" id="KW-1185">Reference proteome</keyword>
<protein>
    <submittedName>
        <fullName evidence="3">7675_t:CDS:1</fullName>
    </submittedName>
</protein>
<dbReference type="InterPro" id="IPR036533">
    <property type="entry name" value="BAG_dom_sf"/>
</dbReference>
<name>A0A9N8WGX1_FUNMO</name>
<organism evidence="3 4">
    <name type="scientific">Funneliformis mosseae</name>
    <name type="common">Endomycorrhizal fungus</name>
    <name type="synonym">Glomus mosseae</name>
    <dbReference type="NCBI Taxonomy" id="27381"/>
    <lineage>
        <taxon>Eukaryota</taxon>
        <taxon>Fungi</taxon>
        <taxon>Fungi incertae sedis</taxon>
        <taxon>Mucoromycota</taxon>
        <taxon>Glomeromycotina</taxon>
        <taxon>Glomeromycetes</taxon>
        <taxon>Glomerales</taxon>
        <taxon>Glomeraceae</taxon>
        <taxon>Funneliformis</taxon>
    </lineage>
</organism>
<dbReference type="EMBL" id="CAJVPP010000451">
    <property type="protein sequence ID" value="CAG8484000.1"/>
    <property type="molecule type" value="Genomic_DNA"/>
</dbReference>
<evidence type="ECO:0000313" key="3">
    <source>
        <dbReference type="EMBL" id="CAG8484000.1"/>
    </source>
</evidence>
<dbReference type="SUPFAM" id="SSF63491">
    <property type="entry name" value="BAG domain"/>
    <property type="match status" value="1"/>
</dbReference>
<feature type="domain" description="BAG" evidence="2">
    <location>
        <begin position="178"/>
        <end position="233"/>
    </location>
</feature>
<dbReference type="Pfam" id="PF02179">
    <property type="entry name" value="BAG"/>
    <property type="match status" value="1"/>
</dbReference>
<gene>
    <name evidence="3" type="ORF">FMOSSE_LOCUS3175</name>
</gene>
<reference evidence="3" key="1">
    <citation type="submission" date="2021-06" db="EMBL/GenBank/DDBJ databases">
        <authorList>
            <person name="Kallberg Y."/>
            <person name="Tangrot J."/>
            <person name="Rosling A."/>
        </authorList>
    </citation>
    <scope>NUCLEOTIDE SEQUENCE</scope>
    <source>
        <strain evidence="3">87-6 pot B 2015</strain>
    </source>
</reference>
<feature type="region of interest" description="Disordered" evidence="1">
    <location>
        <begin position="238"/>
        <end position="271"/>
    </location>
</feature>
<dbReference type="Proteomes" id="UP000789375">
    <property type="component" value="Unassembled WGS sequence"/>
</dbReference>